<dbReference type="InterPro" id="IPR029028">
    <property type="entry name" value="Alpha/beta_knot_MTases"/>
</dbReference>
<evidence type="ECO:0000256" key="5">
    <source>
        <dbReference type="ARBA" id="ARBA00022490"/>
    </source>
</evidence>
<dbReference type="NCBIfam" id="NF008692">
    <property type="entry name" value="PRK11713.1-5"/>
    <property type="match status" value="1"/>
</dbReference>
<evidence type="ECO:0000259" key="14">
    <source>
        <dbReference type="Pfam" id="PF20260"/>
    </source>
</evidence>
<evidence type="ECO:0000256" key="11">
    <source>
        <dbReference type="ARBA" id="ARBA00047944"/>
    </source>
</evidence>
<dbReference type="EC" id="2.1.1.193" evidence="3 12"/>
<protein>
    <recommendedName>
        <fullName evidence="4 12">Ribosomal RNA small subunit methyltransferase E</fullName>
        <ecNumber evidence="3 12">2.1.1.193</ecNumber>
    </recommendedName>
</protein>
<proteinExistence type="inferred from homology"/>
<dbReference type="GO" id="GO:0070042">
    <property type="term" value="F:rRNA (uridine-N3-)-methyltransferase activity"/>
    <property type="evidence" value="ECO:0007669"/>
    <property type="project" value="TreeGrafter"/>
</dbReference>
<dbReference type="InterPro" id="IPR046887">
    <property type="entry name" value="RsmE_PUA-like"/>
</dbReference>
<keyword evidence="6 12" id="KW-0698">rRNA processing</keyword>
<feature type="domain" description="Ribosomal RNA small subunit methyltransferase E methyltransferase" evidence="13">
    <location>
        <begin position="74"/>
        <end position="241"/>
    </location>
</feature>
<keyword evidence="8 12" id="KW-0808">Transferase</keyword>
<keyword evidence="16" id="KW-1185">Reference proteome</keyword>
<evidence type="ECO:0000313" key="16">
    <source>
        <dbReference type="Proteomes" id="UP000615234"/>
    </source>
</evidence>
<dbReference type="GO" id="GO:0070475">
    <property type="term" value="P:rRNA base methylation"/>
    <property type="evidence" value="ECO:0007669"/>
    <property type="project" value="TreeGrafter"/>
</dbReference>
<comment type="similarity">
    <text evidence="2 12">Belongs to the RNA methyltransferase RsmE family.</text>
</comment>
<evidence type="ECO:0000256" key="12">
    <source>
        <dbReference type="PIRNR" id="PIRNR015601"/>
    </source>
</evidence>
<gene>
    <name evidence="15" type="ORF">H8S09_08060</name>
</gene>
<dbReference type="PIRSF" id="PIRSF015601">
    <property type="entry name" value="MTase_slr0722"/>
    <property type="match status" value="1"/>
</dbReference>
<comment type="function">
    <text evidence="10 12">Specifically methylates the N3 position of the uracil ring of uridine 1498 (m3U1498) in 16S rRNA. Acts on the fully assembled 30S ribosomal subunit.</text>
</comment>
<evidence type="ECO:0000256" key="7">
    <source>
        <dbReference type="ARBA" id="ARBA00022603"/>
    </source>
</evidence>
<dbReference type="AlphaFoldDB" id="A0A8I0DU98"/>
<evidence type="ECO:0000256" key="2">
    <source>
        <dbReference type="ARBA" id="ARBA00005528"/>
    </source>
</evidence>
<evidence type="ECO:0000256" key="8">
    <source>
        <dbReference type="ARBA" id="ARBA00022679"/>
    </source>
</evidence>
<dbReference type="SUPFAM" id="SSF88697">
    <property type="entry name" value="PUA domain-like"/>
    <property type="match status" value="1"/>
</dbReference>
<evidence type="ECO:0000256" key="9">
    <source>
        <dbReference type="ARBA" id="ARBA00022691"/>
    </source>
</evidence>
<name>A0A8I0DU98_9FIRM</name>
<dbReference type="GO" id="GO:0005737">
    <property type="term" value="C:cytoplasm"/>
    <property type="evidence" value="ECO:0007669"/>
    <property type="project" value="UniProtKB-SubCell"/>
</dbReference>
<dbReference type="InterPro" id="IPR029026">
    <property type="entry name" value="tRNA_m1G_MTases_N"/>
</dbReference>
<evidence type="ECO:0000256" key="4">
    <source>
        <dbReference type="ARBA" id="ARBA00013673"/>
    </source>
</evidence>
<comment type="caution">
    <text evidence="15">The sequence shown here is derived from an EMBL/GenBank/DDBJ whole genome shotgun (WGS) entry which is preliminary data.</text>
</comment>
<evidence type="ECO:0000313" key="15">
    <source>
        <dbReference type="EMBL" id="MBC5662845.1"/>
    </source>
</evidence>
<organism evidence="15 16">
    <name type="scientific">Coprococcus hominis</name>
    <name type="common">ex Liu et al. 2022</name>
    <dbReference type="NCBI Taxonomy" id="2763039"/>
    <lineage>
        <taxon>Bacteria</taxon>
        <taxon>Bacillati</taxon>
        <taxon>Bacillota</taxon>
        <taxon>Clostridia</taxon>
        <taxon>Lachnospirales</taxon>
        <taxon>Lachnospiraceae</taxon>
        <taxon>Coprococcus</taxon>
    </lineage>
</organism>
<dbReference type="InterPro" id="IPR006700">
    <property type="entry name" value="RsmE"/>
</dbReference>
<dbReference type="EMBL" id="JACOOX010000004">
    <property type="protein sequence ID" value="MBC5662845.1"/>
    <property type="molecule type" value="Genomic_DNA"/>
</dbReference>
<dbReference type="Proteomes" id="UP000615234">
    <property type="component" value="Unassembled WGS sequence"/>
</dbReference>
<evidence type="ECO:0000256" key="10">
    <source>
        <dbReference type="ARBA" id="ARBA00025699"/>
    </source>
</evidence>
<comment type="subcellular location">
    <subcellularLocation>
        <location evidence="1 12">Cytoplasm</location>
    </subcellularLocation>
</comment>
<accession>A0A8I0DU98</accession>
<dbReference type="Gene3D" id="2.40.240.20">
    <property type="entry name" value="Hypothetical PUA domain-like, domain 1"/>
    <property type="match status" value="1"/>
</dbReference>
<keyword evidence="7 12" id="KW-0489">Methyltransferase</keyword>
<reference evidence="15 16" key="1">
    <citation type="submission" date="2020-08" db="EMBL/GenBank/DDBJ databases">
        <title>Genome public.</title>
        <authorList>
            <person name="Liu C."/>
            <person name="Sun Q."/>
        </authorList>
    </citation>
    <scope>NUCLEOTIDE SEQUENCE [LARGE SCALE GENOMIC DNA]</scope>
    <source>
        <strain evidence="15 16">NSJ-10</strain>
    </source>
</reference>
<comment type="catalytic activity">
    <reaction evidence="11 12">
        <text>uridine(1498) in 16S rRNA + S-adenosyl-L-methionine = N(3)-methyluridine(1498) in 16S rRNA + S-adenosyl-L-homocysteine + H(+)</text>
        <dbReference type="Rhea" id="RHEA:42920"/>
        <dbReference type="Rhea" id="RHEA-COMP:10283"/>
        <dbReference type="Rhea" id="RHEA-COMP:10284"/>
        <dbReference type="ChEBI" id="CHEBI:15378"/>
        <dbReference type="ChEBI" id="CHEBI:57856"/>
        <dbReference type="ChEBI" id="CHEBI:59789"/>
        <dbReference type="ChEBI" id="CHEBI:65315"/>
        <dbReference type="ChEBI" id="CHEBI:74502"/>
        <dbReference type="EC" id="2.1.1.193"/>
    </reaction>
</comment>
<feature type="domain" description="Ribosomal RNA small subunit methyltransferase E PUA-like" evidence="14">
    <location>
        <begin position="19"/>
        <end position="66"/>
    </location>
</feature>
<dbReference type="Pfam" id="PF04452">
    <property type="entry name" value="Methyltrans_RNA"/>
    <property type="match status" value="1"/>
</dbReference>
<dbReference type="PANTHER" id="PTHR30027">
    <property type="entry name" value="RIBOSOMAL RNA SMALL SUBUNIT METHYLTRANSFERASE E"/>
    <property type="match status" value="1"/>
</dbReference>
<dbReference type="RefSeq" id="WP_186847651.1">
    <property type="nucleotide sequence ID" value="NZ_JACOOX010000004.1"/>
</dbReference>
<dbReference type="Pfam" id="PF20260">
    <property type="entry name" value="PUA_4"/>
    <property type="match status" value="1"/>
</dbReference>
<dbReference type="CDD" id="cd18084">
    <property type="entry name" value="RsmE-like"/>
    <property type="match status" value="1"/>
</dbReference>
<dbReference type="PANTHER" id="PTHR30027:SF3">
    <property type="entry name" value="16S RRNA (URACIL(1498)-N(3))-METHYLTRANSFERASE"/>
    <property type="match status" value="1"/>
</dbReference>
<dbReference type="NCBIfam" id="TIGR00046">
    <property type="entry name" value="RsmE family RNA methyltransferase"/>
    <property type="match status" value="1"/>
</dbReference>
<evidence type="ECO:0000256" key="3">
    <source>
        <dbReference type="ARBA" id="ARBA00012328"/>
    </source>
</evidence>
<keyword evidence="5 12" id="KW-0963">Cytoplasm</keyword>
<dbReference type="SUPFAM" id="SSF75217">
    <property type="entry name" value="alpha/beta knot"/>
    <property type="match status" value="1"/>
</dbReference>
<dbReference type="Gene3D" id="3.40.1280.10">
    <property type="match status" value="1"/>
</dbReference>
<dbReference type="InterPro" id="IPR046886">
    <property type="entry name" value="RsmE_MTase_dom"/>
</dbReference>
<dbReference type="InterPro" id="IPR015947">
    <property type="entry name" value="PUA-like_sf"/>
</dbReference>
<evidence type="ECO:0000256" key="6">
    <source>
        <dbReference type="ARBA" id="ARBA00022552"/>
    </source>
</evidence>
<keyword evidence="9 12" id="KW-0949">S-adenosyl-L-methionine</keyword>
<evidence type="ECO:0000256" key="1">
    <source>
        <dbReference type="ARBA" id="ARBA00004496"/>
    </source>
</evidence>
<sequence>MNRFFVDFDGRVFDKSIDITGEDVNHIKNVLRLKVNDEIIISDGRGRDYRCQISVMDHEKVVADILDVCDNFAELETEITLFQGFPKADKMEWIIQKTVELGVTRIVPVMTKRTVVKLDAKKAGKKTERYQAIALAAAKQSGRGVIPEVTAPVTWKEALAMAKELDMNMIPYEEAEGVAYSKEVFASIKGKKSLGIFIGPEGGFAREEVETAVAMGAKMVTLGHRILRTETAGMAVMSIIMFELEEDR</sequence>
<evidence type="ECO:0000259" key="13">
    <source>
        <dbReference type="Pfam" id="PF04452"/>
    </source>
</evidence>